<dbReference type="EMBL" id="FOOQ01000002">
    <property type="protein sequence ID" value="SFG58759.1"/>
    <property type="molecule type" value="Genomic_DNA"/>
</dbReference>
<accession>A0A1I2T3S7</accession>
<evidence type="ECO:0000313" key="2">
    <source>
        <dbReference type="EMBL" id="SFG58759.1"/>
    </source>
</evidence>
<keyword evidence="3" id="KW-1185">Reference proteome</keyword>
<evidence type="ECO:0000313" key="3">
    <source>
        <dbReference type="Proteomes" id="UP000198876"/>
    </source>
</evidence>
<organism evidence="2 3">
    <name type="scientific">Halopelagius inordinatus</name>
    <dbReference type="NCBI Taxonomy" id="553467"/>
    <lineage>
        <taxon>Archaea</taxon>
        <taxon>Methanobacteriati</taxon>
        <taxon>Methanobacteriota</taxon>
        <taxon>Stenosarchaea group</taxon>
        <taxon>Halobacteria</taxon>
        <taxon>Halobacteriales</taxon>
        <taxon>Haloferacaceae</taxon>
    </lineage>
</organism>
<dbReference type="Proteomes" id="UP000198876">
    <property type="component" value="Unassembled WGS sequence"/>
</dbReference>
<dbReference type="InterPro" id="IPR058872">
    <property type="entry name" value="Halo_prof"/>
</dbReference>
<proteinExistence type="predicted"/>
<feature type="domain" description="Profilin fold" evidence="1">
    <location>
        <begin position="133"/>
        <end position="226"/>
    </location>
</feature>
<reference evidence="3" key="1">
    <citation type="submission" date="2016-10" db="EMBL/GenBank/DDBJ databases">
        <authorList>
            <person name="Varghese N."/>
            <person name="Submissions S."/>
        </authorList>
    </citation>
    <scope>NUCLEOTIDE SEQUENCE [LARGE SCALE GENOMIC DNA]</scope>
    <source>
        <strain evidence="3">CGMCC 1.7739</strain>
    </source>
</reference>
<gene>
    <name evidence="2" type="ORF">SAMN04488063_2505</name>
</gene>
<dbReference type="Pfam" id="PF26420">
    <property type="entry name" value="Halo_prof"/>
    <property type="match status" value="2"/>
</dbReference>
<protein>
    <recommendedName>
        <fullName evidence="1">Profilin fold domain-containing protein</fullName>
    </recommendedName>
</protein>
<dbReference type="AlphaFoldDB" id="A0A1I2T3S7"/>
<dbReference type="OrthoDB" id="200571at2157"/>
<evidence type="ECO:0000259" key="1">
    <source>
        <dbReference type="Pfam" id="PF26420"/>
    </source>
</evidence>
<feature type="domain" description="Profilin fold" evidence="1">
    <location>
        <begin position="14"/>
        <end position="109"/>
    </location>
</feature>
<dbReference type="RefSeq" id="WP_092892650.1">
    <property type="nucleotide sequence ID" value="NZ_FOOQ01000002.1"/>
</dbReference>
<name>A0A1I2T3S7_9EURY</name>
<dbReference type="STRING" id="553467.SAMN04488063_2505"/>
<sequence>MSEAPAFDVTDAQDVVAHRDEVVSWVTDHAGQIARQLALLQGGDYGQSTFKTESGTWTVKFEAGDLQYLRFEGRGGGETYVVSTQHPPAPEELARAMTDYDAFVAAYNEHIDSLDGVLDDVPSEFPAAVSTETVVAQRDRIVGRIRDVADRIASELYRYEGSNYGTFATTVSGTRWELKWEDGRASYLRVGGEGGIYLLSQYEPPSAPDVRRLVDEFAEFVEAYNDHVAELESDLATVTLGGERSS</sequence>